<dbReference type="EMBL" id="AP026978">
    <property type="protein sequence ID" value="BDU03215.1"/>
    <property type="molecule type" value="Genomic_DNA"/>
</dbReference>
<evidence type="ECO:0000313" key="1">
    <source>
        <dbReference type="EMBL" id="BDU03215.1"/>
    </source>
</evidence>
<dbReference type="PANTHER" id="PTHR39290">
    <property type="entry name" value="C3H1-TYPE DOMAIN-CONTAINING PROTEIN-RELATED"/>
    <property type="match status" value="1"/>
</dbReference>
<dbReference type="InterPro" id="IPR029063">
    <property type="entry name" value="SAM-dependent_MTases_sf"/>
</dbReference>
<evidence type="ECO:0008006" key="3">
    <source>
        <dbReference type="Google" id="ProtNLM"/>
    </source>
</evidence>
<dbReference type="Proteomes" id="UP001317870">
    <property type="component" value="Chromosome"/>
</dbReference>
<accession>A0ABN6UE49</accession>
<sequence length="295" mass="31809">MFAGASQRSAQNRVMADLALSPQRRTALTNLVRDESTFATAYPRVAVYWSAAGRLPGTGDDIADATFDLHLLHYLTGGASTNPYWDIVAAAVSPGPRERANRSEVNGGNPKGSARLAYAQILLQGAYAYAIPSPATLRWVADVAQGRQLLEVGSGRGYWAHQLTRIGVPTTAFDSHPPDRAPNPAFPVIAGQPTTWHPTATPPASIAALAAAHADHALFLCWPPGWENPMASGTLAAYQEAGGSLLIYVGEPRGGRTADSTFFDRLEAGWTLLDQDPDYVSWWNLGDRAQCWQRR</sequence>
<dbReference type="PANTHER" id="PTHR39290:SF6">
    <property type="entry name" value="S-ADENOSYL-L-METHIONINE-DEPENDENT METHYLTRANSFERASES SUPERFAMILY PROTEIN"/>
    <property type="match status" value="1"/>
</dbReference>
<gene>
    <name evidence="1" type="ORF">IFM12276_62430</name>
</gene>
<name>A0ABN6UE49_9NOCA</name>
<evidence type="ECO:0000313" key="2">
    <source>
        <dbReference type="Proteomes" id="UP001317870"/>
    </source>
</evidence>
<keyword evidence="2" id="KW-1185">Reference proteome</keyword>
<organism evidence="1 2">
    <name type="scientific">Nocardia sputorum</name>
    <dbReference type="NCBI Taxonomy" id="2984338"/>
    <lineage>
        <taxon>Bacteria</taxon>
        <taxon>Bacillati</taxon>
        <taxon>Actinomycetota</taxon>
        <taxon>Actinomycetes</taxon>
        <taxon>Mycobacteriales</taxon>
        <taxon>Nocardiaceae</taxon>
        <taxon>Nocardia</taxon>
    </lineage>
</organism>
<dbReference type="SUPFAM" id="SSF53335">
    <property type="entry name" value="S-adenosyl-L-methionine-dependent methyltransferases"/>
    <property type="match status" value="1"/>
</dbReference>
<reference evidence="1 2" key="1">
    <citation type="submission" date="2022-11" db="EMBL/GenBank/DDBJ databases">
        <title>Genome Sequencing of Nocardia sp. ON39_IFM12276 and assembly.</title>
        <authorList>
            <person name="Shimojima M."/>
            <person name="Toyokawa M."/>
            <person name="Uesaka K."/>
        </authorList>
    </citation>
    <scope>NUCLEOTIDE SEQUENCE [LARGE SCALE GENOMIC DNA]</scope>
    <source>
        <strain evidence="1 2">IFM 12276</strain>
    </source>
</reference>
<protein>
    <recommendedName>
        <fullName evidence="3">Class I SAM-dependent methyltransferase</fullName>
    </recommendedName>
</protein>
<proteinExistence type="predicted"/>